<dbReference type="Proteomes" id="UP000826195">
    <property type="component" value="Unassembled WGS sequence"/>
</dbReference>
<proteinExistence type="predicted"/>
<name>A0AAV7J4C3_COTGL</name>
<dbReference type="AlphaFoldDB" id="A0AAV7J4C3"/>
<feature type="domain" description="GP-PDE" evidence="3">
    <location>
        <begin position="1"/>
        <end position="151"/>
    </location>
</feature>
<dbReference type="EMBL" id="JAHXZJ010000002">
    <property type="protein sequence ID" value="KAH0564115.1"/>
    <property type="molecule type" value="Genomic_DNA"/>
</dbReference>
<dbReference type="PROSITE" id="PS51704">
    <property type="entry name" value="GP_PDE"/>
    <property type="match status" value="1"/>
</dbReference>
<evidence type="ECO:0000313" key="4">
    <source>
        <dbReference type="EMBL" id="KAH0564115.1"/>
    </source>
</evidence>
<comment type="caution">
    <text evidence="4">The sequence shown here is derived from an EMBL/GenBank/DDBJ whole genome shotgun (WGS) entry which is preliminary data.</text>
</comment>
<evidence type="ECO:0000313" key="5">
    <source>
        <dbReference type="Proteomes" id="UP000826195"/>
    </source>
</evidence>
<dbReference type="GO" id="GO:0047389">
    <property type="term" value="F:glycerophosphocholine phosphodiesterase activity"/>
    <property type="evidence" value="ECO:0007669"/>
    <property type="project" value="TreeGrafter"/>
</dbReference>
<dbReference type="Gene3D" id="3.20.20.190">
    <property type="entry name" value="Phosphatidylinositol (PI) phosphodiesterase"/>
    <property type="match status" value="1"/>
</dbReference>
<evidence type="ECO:0000256" key="2">
    <source>
        <dbReference type="SAM" id="MobiDB-lite"/>
    </source>
</evidence>
<sequence>DGTFELNHPFDLNMYLDIILKVVLEYGGNRKIVFSSFNPDICSMIRLKQNKYPVVFLTQGVTVKYPTYHDPRCQTIPMAMRHALAADILGINVHTEDILRDPSQVKVVKDRGLIIFCWGDDNNDKATIQHLKKLGLHAVIYDKIDEYNAKEVKESIFLVDARENQKDLLALACTQHGQSSGLTTVLDPENFKTPATSLVTPSNPPEFSFPAAVPKNPETEDTEMGDLAKGFSECANSFGHSTKSFSPFIGLSVDDAAKDCL</sequence>
<keyword evidence="1" id="KW-0378">Hydrolase</keyword>
<evidence type="ECO:0000259" key="3">
    <source>
        <dbReference type="PROSITE" id="PS51704"/>
    </source>
</evidence>
<reference evidence="4 5" key="1">
    <citation type="journal article" date="2021" name="J. Hered.">
        <title>A chromosome-level genome assembly of the parasitoid wasp, Cotesia glomerata (Hymenoptera: Braconidae).</title>
        <authorList>
            <person name="Pinto B.J."/>
            <person name="Weis J.J."/>
            <person name="Gamble T."/>
            <person name="Ode P.J."/>
            <person name="Paul R."/>
            <person name="Zaspel J.M."/>
        </authorList>
    </citation>
    <scope>NUCLEOTIDE SEQUENCE [LARGE SCALE GENOMIC DNA]</scope>
    <source>
        <strain evidence="4">CgM1</strain>
    </source>
</reference>
<evidence type="ECO:0000256" key="1">
    <source>
        <dbReference type="ARBA" id="ARBA00022801"/>
    </source>
</evidence>
<dbReference type="GO" id="GO:0046475">
    <property type="term" value="P:glycerophospholipid catabolic process"/>
    <property type="evidence" value="ECO:0007669"/>
    <property type="project" value="TreeGrafter"/>
</dbReference>
<feature type="non-terminal residue" evidence="4">
    <location>
        <position position="1"/>
    </location>
</feature>
<organism evidence="4 5">
    <name type="scientific">Cotesia glomerata</name>
    <name type="common">Lepidopteran parasitic wasp</name>
    <name type="synonym">Apanteles glomeratus</name>
    <dbReference type="NCBI Taxonomy" id="32391"/>
    <lineage>
        <taxon>Eukaryota</taxon>
        <taxon>Metazoa</taxon>
        <taxon>Ecdysozoa</taxon>
        <taxon>Arthropoda</taxon>
        <taxon>Hexapoda</taxon>
        <taxon>Insecta</taxon>
        <taxon>Pterygota</taxon>
        <taxon>Neoptera</taxon>
        <taxon>Endopterygota</taxon>
        <taxon>Hymenoptera</taxon>
        <taxon>Apocrita</taxon>
        <taxon>Ichneumonoidea</taxon>
        <taxon>Braconidae</taxon>
        <taxon>Microgastrinae</taxon>
        <taxon>Cotesia</taxon>
    </lineage>
</organism>
<dbReference type="InterPro" id="IPR017946">
    <property type="entry name" value="PLC-like_Pdiesterase_TIM-brl"/>
</dbReference>
<keyword evidence="5" id="KW-1185">Reference proteome</keyword>
<accession>A0AAV7J4C3</accession>
<feature type="region of interest" description="Disordered" evidence="2">
    <location>
        <begin position="195"/>
        <end position="223"/>
    </location>
</feature>
<dbReference type="Pfam" id="PF03009">
    <property type="entry name" value="GDPD"/>
    <property type="match status" value="1"/>
</dbReference>
<gene>
    <name evidence="4" type="ORF">KQX54_009485</name>
</gene>
<dbReference type="SUPFAM" id="SSF51695">
    <property type="entry name" value="PLC-like phosphodiesterases"/>
    <property type="match status" value="1"/>
</dbReference>
<dbReference type="PANTHER" id="PTHR22958">
    <property type="entry name" value="GLYCEROPHOSPHORYL DIESTER PHOSPHODIESTERASE"/>
    <property type="match status" value="1"/>
</dbReference>
<dbReference type="InterPro" id="IPR051578">
    <property type="entry name" value="GDPD"/>
</dbReference>
<protein>
    <recommendedName>
        <fullName evidence="3">GP-PDE domain-containing protein</fullName>
    </recommendedName>
</protein>
<dbReference type="InterPro" id="IPR030395">
    <property type="entry name" value="GP_PDE_dom"/>
</dbReference>
<dbReference type="PANTHER" id="PTHR22958:SF1">
    <property type="entry name" value="GLYCEROPHOSPHOCHOLINE PHOSPHODIESTERASE GPCPD1"/>
    <property type="match status" value="1"/>
</dbReference>